<dbReference type="Pfam" id="PF18495">
    <property type="entry name" value="VbhA"/>
    <property type="match status" value="1"/>
</dbReference>
<comment type="similarity">
    <text evidence="1">Belongs to the phD/YefM antitoxin family.</text>
</comment>
<dbReference type="Gene3D" id="3.40.1620.10">
    <property type="entry name" value="YefM-like domain"/>
    <property type="match status" value="1"/>
</dbReference>
<dbReference type="CDD" id="cd11586">
    <property type="entry name" value="VbhA_like"/>
    <property type="match status" value="1"/>
</dbReference>
<dbReference type="InterPro" id="IPR041535">
    <property type="entry name" value="VbhA"/>
</dbReference>
<dbReference type="RefSeq" id="WP_172162456.1">
    <property type="nucleotide sequence ID" value="NZ_CP053564.1"/>
</dbReference>
<evidence type="ECO:0000256" key="1">
    <source>
        <dbReference type="ARBA" id="ARBA00009981"/>
    </source>
</evidence>
<evidence type="ECO:0000259" key="2">
    <source>
        <dbReference type="Pfam" id="PF18495"/>
    </source>
</evidence>
<dbReference type="InterPro" id="IPR043038">
    <property type="entry name" value="VbhA_sf"/>
</dbReference>
<accession>A0A6M6JMI5</accession>
<dbReference type="Proteomes" id="UP000505377">
    <property type="component" value="Chromosome"/>
</dbReference>
<dbReference type="AlphaFoldDB" id="A0A6M6JMI5"/>
<gene>
    <name evidence="3" type="ORF">HOP40_24695</name>
</gene>
<dbReference type="InterPro" id="IPR036165">
    <property type="entry name" value="YefM-like_sf"/>
</dbReference>
<feature type="domain" description="Antitoxin VbhA" evidence="2">
    <location>
        <begin position="58"/>
        <end position="104"/>
    </location>
</feature>
<evidence type="ECO:0000313" key="3">
    <source>
        <dbReference type="EMBL" id="QJY48586.1"/>
    </source>
</evidence>
<dbReference type="KEGG" id="pbro:HOP40_24695"/>
<evidence type="ECO:0000313" key="4">
    <source>
        <dbReference type="Proteomes" id="UP000505377"/>
    </source>
</evidence>
<protein>
    <recommendedName>
        <fullName evidence="2">Antitoxin VbhA domain-containing protein</fullName>
    </recommendedName>
</protein>
<dbReference type="SUPFAM" id="SSF143120">
    <property type="entry name" value="YefM-like"/>
    <property type="match status" value="1"/>
</dbReference>
<dbReference type="EMBL" id="CP053564">
    <property type="protein sequence ID" value="QJY48586.1"/>
    <property type="molecule type" value="Genomic_DNA"/>
</dbReference>
<proteinExistence type="inferred from homology"/>
<name>A0A6M6JMI5_9PSEU</name>
<keyword evidence="4" id="KW-1185">Reference proteome</keyword>
<dbReference type="InterPro" id="IPR033788">
    <property type="entry name" value="VbhA-like"/>
</dbReference>
<organism evidence="3 4">
    <name type="scientific">Pseudonocardia broussonetiae</name>
    <dbReference type="NCBI Taxonomy" id="2736640"/>
    <lineage>
        <taxon>Bacteria</taxon>
        <taxon>Bacillati</taxon>
        <taxon>Actinomycetota</taxon>
        <taxon>Actinomycetes</taxon>
        <taxon>Pseudonocardiales</taxon>
        <taxon>Pseudonocardiaceae</taxon>
        <taxon>Pseudonocardia</taxon>
    </lineage>
</organism>
<reference evidence="3 4" key="1">
    <citation type="submission" date="2020-05" db="EMBL/GenBank/DDBJ databases">
        <authorList>
            <person name="Mo P."/>
        </authorList>
    </citation>
    <scope>NUCLEOTIDE SEQUENCE [LARGE SCALE GENOMIC DNA]</scope>
    <source>
        <strain evidence="3 4">Gen01</strain>
    </source>
</reference>
<sequence length="107" mass="11826">MLLPQVLSFREFRAGLAATLKRVQEPDAEPVFVGAHRKPEAVVMSVSHYQHLRDRAERREAVAEALASVRAEGAEPSADGLRLFAAVAAGTLTTDEMREQILARYRP</sequence>
<dbReference type="Gene3D" id="1.10.8.1050">
    <property type="entry name" value="Antitoxin VbhA-like"/>
    <property type="match status" value="1"/>
</dbReference>